<evidence type="ECO:0000256" key="2">
    <source>
        <dbReference type="ARBA" id="ARBA00005443"/>
    </source>
</evidence>
<accession>A0A067JRR3</accession>
<protein>
    <recommendedName>
        <fullName evidence="10 14">Peroxisomal membrane protein PEX14</fullName>
    </recommendedName>
    <alternativeName>
        <fullName evidence="11 14">Peroxin-14</fullName>
    </alternativeName>
</protein>
<dbReference type="Proteomes" id="UP000027138">
    <property type="component" value="Unassembled WGS sequence"/>
</dbReference>
<comment type="subunit">
    <text evidence="13">Interacts with PEX13; forming the PEX13-PEX14 docking complex. Interacts with PEX5 (via WxxxF/Y motifs).</text>
</comment>
<comment type="similarity">
    <text evidence="2 14">Belongs to the peroxin-14 family.</text>
</comment>
<name>A0A067JRR3_JATCU</name>
<keyword evidence="8 14" id="KW-0472">Membrane</keyword>
<evidence type="ECO:0000256" key="10">
    <source>
        <dbReference type="ARBA" id="ARBA00029502"/>
    </source>
</evidence>
<feature type="region of interest" description="Disordered" evidence="15">
    <location>
        <begin position="368"/>
        <end position="402"/>
    </location>
</feature>
<dbReference type="InterPro" id="IPR054154">
    <property type="entry name" value="PEX14-like_M_plants"/>
</dbReference>
<dbReference type="EMBL" id="KK914893">
    <property type="protein sequence ID" value="KDP26587.1"/>
    <property type="molecule type" value="Genomic_DNA"/>
</dbReference>
<feature type="domain" description="Peroxisome membrane anchor protein Pex14p N-terminal" evidence="17">
    <location>
        <begin position="41"/>
        <end position="84"/>
    </location>
</feature>
<evidence type="ECO:0000256" key="16">
    <source>
        <dbReference type="SAM" id="Phobius"/>
    </source>
</evidence>
<evidence type="ECO:0000259" key="17">
    <source>
        <dbReference type="Pfam" id="PF04695"/>
    </source>
</evidence>
<evidence type="ECO:0000256" key="5">
    <source>
        <dbReference type="ARBA" id="ARBA00022927"/>
    </source>
</evidence>
<dbReference type="OrthoDB" id="441517at2759"/>
<keyword evidence="9 14" id="KW-0576">Peroxisome</keyword>
<keyword evidence="6 16" id="KW-1133">Transmembrane helix</keyword>
<evidence type="ECO:0000259" key="18">
    <source>
        <dbReference type="Pfam" id="PF23020"/>
    </source>
</evidence>
<dbReference type="STRING" id="180498.A0A067JRR3"/>
<feature type="domain" description="Peroxisomal membrane protein PEX14 central plants" evidence="18">
    <location>
        <begin position="139"/>
        <end position="253"/>
    </location>
</feature>
<evidence type="ECO:0000256" key="7">
    <source>
        <dbReference type="ARBA" id="ARBA00023010"/>
    </source>
</evidence>
<feature type="transmembrane region" description="Helical" evidence="16">
    <location>
        <begin position="140"/>
        <end position="163"/>
    </location>
</feature>
<reference evidence="19 20" key="1">
    <citation type="journal article" date="2014" name="PLoS ONE">
        <title>Global Analysis of Gene Expression Profiles in Physic Nut (Jatropha curcas L.) Seedlings Exposed to Salt Stress.</title>
        <authorList>
            <person name="Zhang L."/>
            <person name="Zhang C."/>
            <person name="Wu P."/>
            <person name="Chen Y."/>
            <person name="Li M."/>
            <person name="Jiang H."/>
            <person name="Wu G."/>
        </authorList>
    </citation>
    <scope>NUCLEOTIDE SEQUENCE [LARGE SCALE GENOMIC DNA]</scope>
    <source>
        <strain evidence="20">cv. GZQX0401</strain>
        <tissue evidence="19">Young leaves</tissue>
    </source>
</reference>
<dbReference type="KEGG" id="jcu:105644594"/>
<dbReference type="Pfam" id="PF23020">
    <property type="entry name" value="PEX14-like_2nd"/>
    <property type="match status" value="1"/>
</dbReference>
<dbReference type="Pfam" id="PF04695">
    <property type="entry name" value="Pex14_N"/>
    <property type="match status" value="1"/>
</dbReference>
<evidence type="ECO:0000256" key="4">
    <source>
        <dbReference type="ARBA" id="ARBA00022692"/>
    </source>
</evidence>
<comment type="function">
    <text evidence="12 14">Component of the PEX13-PEX14 docking complex, a translocon channel that specifically mediates the import of peroxisomal cargo proteins bound to PEX5 receptor. The PEX13-PEX14 docking complex forms a large import pore which can be opened to a diameter of about 9 nm. Mechanistically, PEX5 receptor along with cargo proteins associates with the PEX14 subunit of the PEX13-PEX14 docking complex in the cytosol, leading to the insertion of the receptor into the organelle membrane with the concomitant translocation of the cargo into the peroxisome matrix.</text>
</comment>
<evidence type="ECO:0000256" key="8">
    <source>
        <dbReference type="ARBA" id="ARBA00023136"/>
    </source>
</evidence>
<evidence type="ECO:0000256" key="12">
    <source>
        <dbReference type="ARBA" id="ARBA00053920"/>
    </source>
</evidence>
<evidence type="ECO:0000256" key="1">
    <source>
        <dbReference type="ARBA" id="ARBA00004549"/>
    </source>
</evidence>
<evidence type="ECO:0000256" key="14">
    <source>
        <dbReference type="RuleBase" id="RU367032"/>
    </source>
</evidence>
<dbReference type="InterPro" id="IPR025655">
    <property type="entry name" value="PEX14"/>
</dbReference>
<dbReference type="PANTHER" id="PTHR23058">
    <property type="entry name" value="PEROXISOMAL MEMBRANE PROTEIN PEX14"/>
    <property type="match status" value="1"/>
</dbReference>
<organism evidence="19 20">
    <name type="scientific">Jatropha curcas</name>
    <name type="common">Barbados nut</name>
    <dbReference type="NCBI Taxonomy" id="180498"/>
    <lineage>
        <taxon>Eukaryota</taxon>
        <taxon>Viridiplantae</taxon>
        <taxon>Streptophyta</taxon>
        <taxon>Embryophyta</taxon>
        <taxon>Tracheophyta</taxon>
        <taxon>Spermatophyta</taxon>
        <taxon>Magnoliopsida</taxon>
        <taxon>eudicotyledons</taxon>
        <taxon>Gunneridae</taxon>
        <taxon>Pentapetalae</taxon>
        <taxon>rosids</taxon>
        <taxon>fabids</taxon>
        <taxon>Malpighiales</taxon>
        <taxon>Euphorbiaceae</taxon>
        <taxon>Crotonoideae</taxon>
        <taxon>Jatropheae</taxon>
        <taxon>Jatropha</taxon>
    </lineage>
</organism>
<dbReference type="FunFam" id="1.10.10.10:FF:000217">
    <property type="entry name" value="Peroxisomal membrane protein PEX14"/>
    <property type="match status" value="1"/>
</dbReference>
<dbReference type="GO" id="GO:1990429">
    <property type="term" value="C:peroxisomal importomer complex"/>
    <property type="evidence" value="ECO:0007669"/>
    <property type="project" value="TreeGrafter"/>
</dbReference>
<evidence type="ECO:0000256" key="9">
    <source>
        <dbReference type="ARBA" id="ARBA00023140"/>
    </source>
</evidence>
<sequence length="402" mass="44526">MGIEDIDSSKFSNTKPQSQGLDKEMDKDGQNLRELPVESMREELIQMAVKFLSHPSVSGSPITQRRSFLQKKGLTDQEIDEAFHRVPDATIGQGHTLNQDAHSKLVAEVQLQPTAQSLQPPPVASNSVISRPPIALPYRFYWSHFLVALGVLAASGVGTVVFVKKFILPSLKIWILKAVFEEHDNGTRKSEGLHEATEAAKVAATAASDVTKTIQAMLNSNNEEKSYFKALAKHLDIQAAEIKSMSNAIWKLEGAREAALSSKKHQAQHASKNVRPSSAPASVRPYVVQHPESFFEEINGSHPNVTQPLPNPWLAPRKKPWEVAKAQNNSQVHNEGSKMQVSGFASQLNGDNSVPWWRGNVKVTKLGSDNAMRNWPPNNSRITELKPENRSVTSSYNRMHDN</sequence>
<keyword evidence="3 14" id="KW-0813">Transport</keyword>
<evidence type="ECO:0000256" key="3">
    <source>
        <dbReference type="ARBA" id="ARBA00022448"/>
    </source>
</evidence>
<dbReference type="PANTHER" id="PTHR23058:SF12">
    <property type="entry name" value="PEROXISOMAL MEMBRANE PROTEIN PEX14"/>
    <property type="match status" value="1"/>
</dbReference>
<feature type="compositionally biased region" description="Polar residues" evidence="15">
    <location>
        <begin position="390"/>
        <end position="402"/>
    </location>
</feature>
<evidence type="ECO:0000313" key="19">
    <source>
        <dbReference type="EMBL" id="KDP26587.1"/>
    </source>
</evidence>
<dbReference type="InterPro" id="IPR006785">
    <property type="entry name" value="Pex14_N"/>
</dbReference>
<dbReference type="GO" id="GO:0016560">
    <property type="term" value="P:protein import into peroxisome matrix, docking"/>
    <property type="evidence" value="ECO:0007669"/>
    <property type="project" value="UniProtKB-UniRule"/>
</dbReference>
<keyword evidence="7" id="KW-0811">Translocation</keyword>
<comment type="subcellular location">
    <subcellularLocation>
        <location evidence="1">Peroxisome membrane</location>
        <topology evidence="1">Single-pass membrane protein</topology>
    </subcellularLocation>
</comment>
<evidence type="ECO:0000256" key="11">
    <source>
        <dbReference type="ARBA" id="ARBA00029691"/>
    </source>
</evidence>
<keyword evidence="5 14" id="KW-0653">Protein transport</keyword>
<feature type="region of interest" description="Disordered" evidence="15">
    <location>
        <begin position="1"/>
        <end position="29"/>
    </location>
</feature>
<dbReference type="GO" id="GO:0005102">
    <property type="term" value="F:signaling receptor binding"/>
    <property type="evidence" value="ECO:0007669"/>
    <property type="project" value="TreeGrafter"/>
</dbReference>
<evidence type="ECO:0000256" key="13">
    <source>
        <dbReference type="ARBA" id="ARBA00064754"/>
    </source>
</evidence>
<keyword evidence="20" id="KW-1185">Reference proteome</keyword>
<keyword evidence="4 16" id="KW-0812">Transmembrane</keyword>
<gene>
    <name evidence="19" type="ORF">JCGZ_17745</name>
</gene>
<evidence type="ECO:0000313" key="20">
    <source>
        <dbReference type="Proteomes" id="UP000027138"/>
    </source>
</evidence>
<evidence type="ECO:0000256" key="15">
    <source>
        <dbReference type="SAM" id="MobiDB-lite"/>
    </source>
</evidence>
<proteinExistence type="inferred from homology"/>
<evidence type="ECO:0000256" key="6">
    <source>
        <dbReference type="ARBA" id="ARBA00022989"/>
    </source>
</evidence>
<feature type="compositionally biased region" description="Polar residues" evidence="15">
    <location>
        <begin position="9"/>
        <end position="20"/>
    </location>
</feature>
<dbReference type="AlphaFoldDB" id="A0A067JRR3"/>
<dbReference type="InterPro" id="IPR036388">
    <property type="entry name" value="WH-like_DNA-bd_sf"/>
</dbReference>
<dbReference type="GO" id="GO:0005778">
    <property type="term" value="C:peroxisomal membrane"/>
    <property type="evidence" value="ECO:0007669"/>
    <property type="project" value="UniProtKB-SubCell"/>
</dbReference>
<dbReference type="Gene3D" id="1.10.10.10">
    <property type="entry name" value="Winged helix-like DNA-binding domain superfamily/Winged helix DNA-binding domain"/>
    <property type="match status" value="1"/>
</dbReference>